<accession>A0A933RZG7</accession>
<feature type="transmembrane region" description="Helical" evidence="10">
    <location>
        <begin position="29"/>
        <end position="50"/>
    </location>
</feature>
<reference evidence="11" key="1">
    <citation type="submission" date="2020-07" db="EMBL/GenBank/DDBJ databases">
        <title>Huge and variable diversity of episymbiotic CPR bacteria and DPANN archaea in groundwater ecosystems.</title>
        <authorList>
            <person name="He C.Y."/>
            <person name="Keren R."/>
            <person name="Whittaker M."/>
            <person name="Farag I.F."/>
            <person name="Doudna J."/>
            <person name="Cate J.H.D."/>
            <person name="Banfield J.F."/>
        </authorList>
    </citation>
    <scope>NUCLEOTIDE SEQUENCE</scope>
    <source>
        <strain evidence="11">NC_groundwater_1818_Pr3_B-0.1um_66_35</strain>
    </source>
</reference>
<dbReference type="Proteomes" id="UP000782519">
    <property type="component" value="Unassembled WGS sequence"/>
</dbReference>
<dbReference type="Pfam" id="PF00893">
    <property type="entry name" value="Multi_Drug_Res"/>
    <property type="match status" value="1"/>
</dbReference>
<protein>
    <recommendedName>
        <fullName evidence="8">Guanidinium exporter</fullName>
    </recommendedName>
</protein>
<keyword evidence="4 9" id="KW-0812">Transmembrane</keyword>
<name>A0A933RZG7_RHOPL</name>
<dbReference type="SUPFAM" id="SSF103481">
    <property type="entry name" value="Multidrug resistance efflux transporter EmrE"/>
    <property type="match status" value="1"/>
</dbReference>
<evidence type="ECO:0000256" key="5">
    <source>
        <dbReference type="ARBA" id="ARBA00022989"/>
    </source>
</evidence>
<dbReference type="GO" id="GO:0005886">
    <property type="term" value="C:plasma membrane"/>
    <property type="evidence" value="ECO:0007669"/>
    <property type="project" value="UniProtKB-SubCell"/>
</dbReference>
<evidence type="ECO:0000256" key="2">
    <source>
        <dbReference type="ARBA" id="ARBA00022448"/>
    </source>
</evidence>
<evidence type="ECO:0000256" key="8">
    <source>
        <dbReference type="ARBA" id="ARBA00039168"/>
    </source>
</evidence>
<dbReference type="Gene3D" id="1.10.3730.20">
    <property type="match status" value="1"/>
</dbReference>
<dbReference type="EMBL" id="JACRJB010000052">
    <property type="protein sequence ID" value="MBI5131293.1"/>
    <property type="molecule type" value="Genomic_DNA"/>
</dbReference>
<comment type="caution">
    <text evidence="11">The sequence shown here is derived from an EMBL/GenBank/DDBJ whole genome shotgun (WGS) entry which is preliminary data.</text>
</comment>
<dbReference type="GO" id="GO:0022857">
    <property type="term" value="F:transmembrane transporter activity"/>
    <property type="evidence" value="ECO:0007669"/>
    <property type="project" value="InterPro"/>
</dbReference>
<gene>
    <name evidence="11" type="primary">sugE</name>
    <name evidence="11" type="ORF">HZA66_17795</name>
</gene>
<dbReference type="PANTHER" id="PTHR30561">
    <property type="entry name" value="SMR FAMILY PROTON-DEPENDENT DRUG EFFLUX TRANSPORTER SUGE"/>
    <property type="match status" value="1"/>
</dbReference>
<feature type="transmembrane region" description="Helical" evidence="10">
    <location>
        <begin position="57"/>
        <end position="78"/>
    </location>
</feature>
<evidence type="ECO:0000313" key="12">
    <source>
        <dbReference type="Proteomes" id="UP000782519"/>
    </source>
</evidence>
<feature type="transmembrane region" description="Helical" evidence="10">
    <location>
        <begin position="84"/>
        <end position="103"/>
    </location>
</feature>
<comment type="subcellular location">
    <subcellularLocation>
        <location evidence="1 9">Cell membrane</location>
        <topology evidence="1 9">Multi-pass membrane protein</topology>
    </subcellularLocation>
</comment>
<dbReference type="NCBIfam" id="NF008512">
    <property type="entry name" value="PRK11431.1"/>
    <property type="match status" value="1"/>
</dbReference>
<evidence type="ECO:0000256" key="4">
    <source>
        <dbReference type="ARBA" id="ARBA00022692"/>
    </source>
</evidence>
<keyword evidence="5 10" id="KW-1133">Transmembrane helix</keyword>
<evidence type="ECO:0000256" key="1">
    <source>
        <dbReference type="ARBA" id="ARBA00004651"/>
    </source>
</evidence>
<evidence type="ECO:0000256" key="6">
    <source>
        <dbReference type="ARBA" id="ARBA00023136"/>
    </source>
</evidence>
<evidence type="ECO:0000256" key="7">
    <source>
        <dbReference type="ARBA" id="ARBA00038151"/>
    </source>
</evidence>
<sequence>MAWGLLVVAGLMEVGWAIGLKYTEGFTRLVPSVLTVAAMIVSIALLGLALKTLPIGTAYAVWTGIGAVGTAALGIVLFGDPATAARLSCIGLIVAGIIGLKVVT</sequence>
<dbReference type="GO" id="GO:1990961">
    <property type="term" value="P:xenobiotic detoxification by transmembrane export across the plasma membrane"/>
    <property type="evidence" value="ECO:0007669"/>
    <property type="project" value="UniProtKB-ARBA"/>
</dbReference>
<comment type="similarity">
    <text evidence="7">Belongs to the drug/metabolite transporter (DMT) superfamily. Small multidrug resistance (SMR) (TC 2.A.7.1) family. Gdx/SugE subfamily.</text>
</comment>
<proteinExistence type="inferred from homology"/>
<dbReference type="PANTHER" id="PTHR30561:SF0">
    <property type="entry name" value="GUANIDINIUM EXPORTER"/>
    <property type="match status" value="1"/>
</dbReference>
<dbReference type="InterPro" id="IPR037185">
    <property type="entry name" value="EmrE-like"/>
</dbReference>
<dbReference type="FunFam" id="1.10.3730.20:FF:000001">
    <property type="entry name" value="Quaternary ammonium compound resistance transporter SugE"/>
    <property type="match status" value="1"/>
</dbReference>
<dbReference type="InterPro" id="IPR045324">
    <property type="entry name" value="Small_multidrug_res"/>
</dbReference>
<dbReference type="AlphaFoldDB" id="A0A933RZG7"/>
<keyword evidence="6 10" id="KW-0472">Membrane</keyword>
<organism evidence="11 12">
    <name type="scientific">Rhodopseudomonas palustris</name>
    <dbReference type="NCBI Taxonomy" id="1076"/>
    <lineage>
        <taxon>Bacteria</taxon>
        <taxon>Pseudomonadati</taxon>
        <taxon>Pseudomonadota</taxon>
        <taxon>Alphaproteobacteria</taxon>
        <taxon>Hyphomicrobiales</taxon>
        <taxon>Nitrobacteraceae</taxon>
        <taxon>Rhodopseudomonas</taxon>
    </lineage>
</organism>
<evidence type="ECO:0000313" key="11">
    <source>
        <dbReference type="EMBL" id="MBI5131293.1"/>
    </source>
</evidence>
<evidence type="ECO:0000256" key="9">
    <source>
        <dbReference type="RuleBase" id="RU003942"/>
    </source>
</evidence>
<dbReference type="InterPro" id="IPR000390">
    <property type="entry name" value="Small_drug/metabolite_transptr"/>
</dbReference>
<keyword evidence="3" id="KW-1003">Cell membrane</keyword>
<evidence type="ECO:0000256" key="10">
    <source>
        <dbReference type="SAM" id="Phobius"/>
    </source>
</evidence>
<keyword evidence="2" id="KW-0813">Transport</keyword>
<evidence type="ECO:0000256" key="3">
    <source>
        <dbReference type="ARBA" id="ARBA00022475"/>
    </source>
</evidence>